<reference evidence="2" key="1">
    <citation type="journal article" date="2024" name="Front. Bioeng. Biotechnol.">
        <title>Genome-scale model development and genomic sequencing of the oleaginous clade Lipomyces.</title>
        <authorList>
            <person name="Czajka J.J."/>
            <person name="Han Y."/>
            <person name="Kim J."/>
            <person name="Mondo S.J."/>
            <person name="Hofstad B.A."/>
            <person name="Robles A."/>
            <person name="Haridas S."/>
            <person name="Riley R."/>
            <person name="LaButti K."/>
            <person name="Pangilinan J."/>
            <person name="Andreopoulos W."/>
            <person name="Lipzen A."/>
            <person name="Yan J."/>
            <person name="Wang M."/>
            <person name="Ng V."/>
            <person name="Grigoriev I.V."/>
            <person name="Spatafora J.W."/>
            <person name="Magnuson J.K."/>
            <person name="Baker S.E."/>
            <person name="Pomraning K.R."/>
        </authorList>
    </citation>
    <scope>NUCLEOTIDE SEQUENCE [LARGE SCALE GENOMIC DNA]</scope>
    <source>
        <strain evidence="2">CBS 7786</strain>
    </source>
</reference>
<dbReference type="Proteomes" id="UP001433508">
    <property type="component" value="Unassembled WGS sequence"/>
</dbReference>
<accession>A0ACC3T9I2</accession>
<evidence type="ECO:0000313" key="2">
    <source>
        <dbReference type="Proteomes" id="UP001433508"/>
    </source>
</evidence>
<keyword evidence="2" id="KW-1185">Reference proteome</keyword>
<name>A0ACC3T9I2_LIPKO</name>
<comment type="caution">
    <text evidence="1">The sequence shown here is derived from an EMBL/GenBank/DDBJ whole genome shotgun (WGS) entry which is preliminary data.</text>
</comment>
<protein>
    <submittedName>
        <fullName evidence="1">Uncharacterized protein</fullName>
    </submittedName>
</protein>
<organism evidence="1 2">
    <name type="scientific">Lipomyces kononenkoae</name>
    <name type="common">Yeast</name>
    <dbReference type="NCBI Taxonomy" id="34357"/>
    <lineage>
        <taxon>Eukaryota</taxon>
        <taxon>Fungi</taxon>
        <taxon>Dikarya</taxon>
        <taxon>Ascomycota</taxon>
        <taxon>Saccharomycotina</taxon>
        <taxon>Lipomycetes</taxon>
        <taxon>Lipomycetales</taxon>
        <taxon>Lipomycetaceae</taxon>
        <taxon>Lipomyces</taxon>
    </lineage>
</organism>
<dbReference type="EMBL" id="MU971340">
    <property type="protein sequence ID" value="KAK9240310.1"/>
    <property type="molecule type" value="Genomic_DNA"/>
</dbReference>
<evidence type="ECO:0000313" key="1">
    <source>
        <dbReference type="EMBL" id="KAK9240310.1"/>
    </source>
</evidence>
<sequence>MVLSLKQENNSVDVVYFPGLDGAKGDSTQALFGDDEMFPDIVSIPVEDLSGVSSDESSRRSSVLSTPQFATISPEDIFTNPPSSIDPGSLLTSPFDSPDDVFESSPIFDPRDVGNPDQWSSLFVDVPHAIPPPPAPAPLSDSIVVPAPMDNGRRRLSSRSTSVSVSPSESPLPEEVQEDGSEFTEGVIVAADGSIVGISERKRKRVTSQSYSRRPRAEPLPPIVVDDAEDSIAVKRARNTLAARRSRERKMLRLTDLEKQVDELVHERDLALQRVKDLEAEVARLRDL</sequence>
<proteinExistence type="predicted"/>
<gene>
    <name evidence="1" type="ORF">V1525DRAFT_226308</name>
</gene>